<evidence type="ECO:0000313" key="5">
    <source>
        <dbReference type="EMBL" id="MQQ99121.1"/>
    </source>
</evidence>
<evidence type="ECO:0000259" key="4">
    <source>
        <dbReference type="PROSITE" id="PS50857"/>
    </source>
</evidence>
<accession>A0A843YP96</accession>
<keyword evidence="2" id="KW-0479">Metal-binding</keyword>
<feature type="domain" description="Cytochrome oxidase subunit II copper A binding" evidence="4">
    <location>
        <begin position="37"/>
        <end position="128"/>
    </location>
</feature>
<protein>
    <submittedName>
        <fullName evidence="5">Cytochrome c oxidase subunit II</fullName>
    </submittedName>
</protein>
<keyword evidence="6" id="KW-1185">Reference proteome</keyword>
<dbReference type="InterPro" id="IPR008972">
    <property type="entry name" value="Cupredoxin"/>
</dbReference>
<evidence type="ECO:0000313" key="6">
    <source>
        <dbReference type="Proteomes" id="UP000451565"/>
    </source>
</evidence>
<keyword evidence="3" id="KW-0186">Copper</keyword>
<dbReference type="InterPro" id="IPR051403">
    <property type="entry name" value="NosZ/Cyto_c_oxidase_sub2"/>
</dbReference>
<proteinExistence type="predicted"/>
<dbReference type="OrthoDB" id="9759695at2"/>
<evidence type="ECO:0000256" key="3">
    <source>
        <dbReference type="ARBA" id="ARBA00023008"/>
    </source>
</evidence>
<dbReference type="GO" id="GO:0016020">
    <property type="term" value="C:membrane"/>
    <property type="evidence" value="ECO:0007669"/>
    <property type="project" value="InterPro"/>
</dbReference>
<sequence length="128" mass="13930">MAINFLPPTINKERRQLLLGLTAVGFCGFAVSALAASQERVIKVVAKRFTYTPDRLLLKQGQSVTLELTTADIPMGFNAPDFAVRTDILPGTVSRVRFTPDKVGEFGFHCDLFCGSGHEDMVGVIVVT</sequence>
<dbReference type="PANTHER" id="PTHR42838:SF2">
    <property type="entry name" value="NITROUS-OXIDE REDUCTASE"/>
    <property type="match status" value="1"/>
</dbReference>
<dbReference type="InterPro" id="IPR028096">
    <property type="entry name" value="EfeO_Cupredoxin"/>
</dbReference>
<dbReference type="GO" id="GO:0005507">
    <property type="term" value="F:copper ion binding"/>
    <property type="evidence" value="ECO:0007669"/>
    <property type="project" value="InterPro"/>
</dbReference>
<reference evidence="5 6" key="1">
    <citation type="submission" date="2019-10" db="EMBL/GenBank/DDBJ databases">
        <title>Glaciimonas soli sp. nov., a psychrophilic bacterium isolated from the forest soil of a high elevation mountain in Taiwan.</title>
        <authorList>
            <person name="Wang L.-T."/>
            <person name="Shieh W.Y."/>
        </authorList>
    </citation>
    <scope>NUCLEOTIDE SEQUENCE [LARGE SCALE GENOMIC DNA]</scope>
    <source>
        <strain evidence="5 6">GS1</strain>
    </source>
</reference>
<dbReference type="EMBL" id="WINI01000001">
    <property type="protein sequence ID" value="MQQ99121.1"/>
    <property type="molecule type" value="Genomic_DNA"/>
</dbReference>
<dbReference type="Gene3D" id="2.60.40.420">
    <property type="entry name" value="Cupredoxins - blue copper proteins"/>
    <property type="match status" value="1"/>
</dbReference>
<evidence type="ECO:0000256" key="2">
    <source>
        <dbReference type="ARBA" id="ARBA00022723"/>
    </source>
</evidence>
<dbReference type="AlphaFoldDB" id="A0A843YP96"/>
<gene>
    <name evidence="5" type="ORF">GEV47_00285</name>
</gene>
<evidence type="ECO:0000256" key="1">
    <source>
        <dbReference type="ARBA" id="ARBA00004418"/>
    </source>
</evidence>
<dbReference type="RefSeq" id="WP_153232735.1">
    <property type="nucleotide sequence ID" value="NZ_WINI01000001.1"/>
</dbReference>
<dbReference type="SUPFAM" id="SSF49503">
    <property type="entry name" value="Cupredoxins"/>
    <property type="match status" value="1"/>
</dbReference>
<comment type="caution">
    <text evidence="5">The sequence shown here is derived from an EMBL/GenBank/DDBJ whole genome shotgun (WGS) entry which is preliminary data.</text>
</comment>
<comment type="subcellular location">
    <subcellularLocation>
        <location evidence="1">Periplasm</location>
    </subcellularLocation>
</comment>
<organism evidence="5 6">
    <name type="scientific">Glaciimonas soli</name>
    <dbReference type="NCBI Taxonomy" id="2590999"/>
    <lineage>
        <taxon>Bacteria</taxon>
        <taxon>Pseudomonadati</taxon>
        <taxon>Pseudomonadota</taxon>
        <taxon>Betaproteobacteria</taxon>
        <taxon>Burkholderiales</taxon>
        <taxon>Oxalobacteraceae</taxon>
        <taxon>Glaciimonas</taxon>
    </lineage>
</organism>
<dbReference type="GO" id="GO:0004129">
    <property type="term" value="F:cytochrome-c oxidase activity"/>
    <property type="evidence" value="ECO:0007669"/>
    <property type="project" value="InterPro"/>
</dbReference>
<dbReference type="PANTHER" id="PTHR42838">
    <property type="entry name" value="CYTOCHROME C OXIDASE SUBUNIT II"/>
    <property type="match status" value="1"/>
</dbReference>
<dbReference type="Pfam" id="PF13473">
    <property type="entry name" value="Cupredoxin_1"/>
    <property type="match status" value="1"/>
</dbReference>
<dbReference type="InterPro" id="IPR002429">
    <property type="entry name" value="CcO_II-like_C"/>
</dbReference>
<name>A0A843YP96_9BURK</name>
<dbReference type="Proteomes" id="UP000451565">
    <property type="component" value="Unassembled WGS sequence"/>
</dbReference>
<dbReference type="PROSITE" id="PS50857">
    <property type="entry name" value="COX2_CUA"/>
    <property type="match status" value="1"/>
</dbReference>
<dbReference type="GO" id="GO:0042597">
    <property type="term" value="C:periplasmic space"/>
    <property type="evidence" value="ECO:0007669"/>
    <property type="project" value="UniProtKB-SubCell"/>
</dbReference>